<keyword evidence="1" id="KW-0812">Transmembrane</keyword>
<proteinExistence type="predicted"/>
<organism evidence="2 3">
    <name type="scientific">Flavihumibacter stibioxidans</name>
    <dbReference type="NCBI Taxonomy" id="1834163"/>
    <lineage>
        <taxon>Bacteria</taxon>
        <taxon>Pseudomonadati</taxon>
        <taxon>Bacteroidota</taxon>
        <taxon>Chitinophagia</taxon>
        <taxon>Chitinophagales</taxon>
        <taxon>Chitinophagaceae</taxon>
        <taxon>Flavihumibacter</taxon>
    </lineage>
</organism>
<evidence type="ECO:0008006" key="4">
    <source>
        <dbReference type="Google" id="ProtNLM"/>
    </source>
</evidence>
<feature type="transmembrane region" description="Helical" evidence="1">
    <location>
        <begin position="71"/>
        <end position="89"/>
    </location>
</feature>
<feature type="transmembrane region" description="Helical" evidence="1">
    <location>
        <begin position="6"/>
        <end position="30"/>
    </location>
</feature>
<comment type="caution">
    <text evidence="2">The sequence shown here is derived from an EMBL/GenBank/DDBJ whole genome shotgun (WGS) entry which is preliminary data.</text>
</comment>
<feature type="transmembrane region" description="Helical" evidence="1">
    <location>
        <begin position="101"/>
        <end position="122"/>
    </location>
</feature>
<accession>A0ABR7MCL3</accession>
<dbReference type="Proteomes" id="UP000765802">
    <property type="component" value="Unassembled WGS sequence"/>
</dbReference>
<evidence type="ECO:0000256" key="1">
    <source>
        <dbReference type="SAM" id="Phobius"/>
    </source>
</evidence>
<evidence type="ECO:0000313" key="3">
    <source>
        <dbReference type="Proteomes" id="UP000765802"/>
    </source>
</evidence>
<reference evidence="2 3" key="1">
    <citation type="submission" date="2016-07" db="EMBL/GenBank/DDBJ databases">
        <title>Genome analysis of Flavihumibacter stibioxidans YS-17.</title>
        <authorList>
            <person name="Shi K."/>
            <person name="Han Y."/>
            <person name="Wang G."/>
        </authorList>
    </citation>
    <scope>NUCLEOTIDE SEQUENCE [LARGE SCALE GENOMIC DNA]</scope>
    <source>
        <strain evidence="2 3">YS-17</strain>
    </source>
</reference>
<gene>
    <name evidence="2" type="ORF">BC349_14995</name>
</gene>
<evidence type="ECO:0000313" key="2">
    <source>
        <dbReference type="EMBL" id="MBC6492366.1"/>
    </source>
</evidence>
<dbReference type="EMBL" id="MBUA01000027">
    <property type="protein sequence ID" value="MBC6492366.1"/>
    <property type="molecule type" value="Genomic_DNA"/>
</dbReference>
<name>A0ABR7MCL3_9BACT</name>
<feature type="transmembrane region" description="Helical" evidence="1">
    <location>
        <begin position="134"/>
        <end position="160"/>
    </location>
</feature>
<sequence length="235" mass="26408">MGDFNLYFGLGVEHILTWDALDHILFVSALCLRYRVTDWRKVAIMVTAFTIGHSITLVLSVLGYFKMPVDWIEFMIPLTIAGTALNNLFYKTGKNSGKLPLIYFFALFFGMIHGLAYANLLLDLEGGENLGSHLLAFNLGIEVAQLLVVAVVLMLTFIFVEQLKIPQQWWLGVISSIILAFSLKMAFERIPEFNTHTQTAITNEKTTLCMPGLICRIGNGPEHSEQSGFQSWQQV</sequence>
<protein>
    <recommendedName>
        <fullName evidence="4">HupE / UreJ protein</fullName>
    </recommendedName>
</protein>
<dbReference type="InterPro" id="IPR032809">
    <property type="entry name" value="Put_HupE_UreJ"/>
</dbReference>
<keyword evidence="1" id="KW-1133">Transmembrane helix</keyword>
<keyword evidence="3" id="KW-1185">Reference proteome</keyword>
<keyword evidence="1" id="KW-0472">Membrane</keyword>
<feature type="transmembrane region" description="Helical" evidence="1">
    <location>
        <begin position="42"/>
        <end position="65"/>
    </location>
</feature>
<dbReference type="Pfam" id="PF13795">
    <property type="entry name" value="HupE_UreJ_2"/>
    <property type="match status" value="1"/>
</dbReference>